<protein>
    <submittedName>
        <fullName evidence="2">Uncharacterized protein</fullName>
    </submittedName>
</protein>
<dbReference type="EMBL" id="BPLQ01005534">
    <property type="protein sequence ID" value="GIY15506.1"/>
    <property type="molecule type" value="Genomic_DNA"/>
</dbReference>
<dbReference type="Proteomes" id="UP001054837">
    <property type="component" value="Unassembled WGS sequence"/>
</dbReference>
<keyword evidence="3" id="KW-1185">Reference proteome</keyword>
<gene>
    <name evidence="2" type="ORF">CDAR_490301</name>
</gene>
<feature type="region of interest" description="Disordered" evidence="1">
    <location>
        <begin position="1"/>
        <end position="52"/>
    </location>
</feature>
<sequence>MQLAFGFPPGINRNEEIHEAQGKPPHDGKFHRSQVSLGKTPHPLAPAGDKVLRSSRSAPLQGPLLFTLEHAPRRRLISNKGNPISIGRDCPAPGVIAFYESKYRDFSHKTRINFEINFSNRK</sequence>
<organism evidence="2 3">
    <name type="scientific">Caerostris darwini</name>
    <dbReference type="NCBI Taxonomy" id="1538125"/>
    <lineage>
        <taxon>Eukaryota</taxon>
        <taxon>Metazoa</taxon>
        <taxon>Ecdysozoa</taxon>
        <taxon>Arthropoda</taxon>
        <taxon>Chelicerata</taxon>
        <taxon>Arachnida</taxon>
        <taxon>Araneae</taxon>
        <taxon>Araneomorphae</taxon>
        <taxon>Entelegynae</taxon>
        <taxon>Araneoidea</taxon>
        <taxon>Araneidae</taxon>
        <taxon>Caerostris</taxon>
    </lineage>
</organism>
<evidence type="ECO:0000313" key="2">
    <source>
        <dbReference type="EMBL" id="GIY15506.1"/>
    </source>
</evidence>
<proteinExistence type="predicted"/>
<evidence type="ECO:0000313" key="3">
    <source>
        <dbReference type="Proteomes" id="UP001054837"/>
    </source>
</evidence>
<reference evidence="2 3" key="1">
    <citation type="submission" date="2021-06" db="EMBL/GenBank/DDBJ databases">
        <title>Caerostris darwini draft genome.</title>
        <authorList>
            <person name="Kono N."/>
            <person name="Arakawa K."/>
        </authorList>
    </citation>
    <scope>NUCLEOTIDE SEQUENCE [LARGE SCALE GENOMIC DNA]</scope>
</reference>
<dbReference type="AlphaFoldDB" id="A0AAV4R5B1"/>
<feature type="compositionally biased region" description="Basic and acidic residues" evidence="1">
    <location>
        <begin position="13"/>
        <end position="30"/>
    </location>
</feature>
<accession>A0AAV4R5B1</accession>
<evidence type="ECO:0000256" key="1">
    <source>
        <dbReference type="SAM" id="MobiDB-lite"/>
    </source>
</evidence>
<comment type="caution">
    <text evidence="2">The sequence shown here is derived from an EMBL/GenBank/DDBJ whole genome shotgun (WGS) entry which is preliminary data.</text>
</comment>
<name>A0AAV4R5B1_9ARAC</name>